<keyword evidence="14" id="KW-0675">Receptor</keyword>
<dbReference type="InterPro" id="IPR000531">
    <property type="entry name" value="Beta-barrel_TonB"/>
</dbReference>
<dbReference type="NCBIfam" id="TIGR04057">
    <property type="entry name" value="SusC_RagA_signa"/>
    <property type="match status" value="1"/>
</dbReference>
<keyword evidence="12" id="KW-0732">Signal</keyword>
<feature type="domain" description="Secretin/TonB short N-terminal" evidence="13">
    <location>
        <begin position="48"/>
        <end position="100"/>
    </location>
</feature>
<dbReference type="InterPro" id="IPR036942">
    <property type="entry name" value="Beta-barrel_TonB_sf"/>
</dbReference>
<sequence>MKLTSVLILIGVMQVSAGAFAQHNISELRAENKSVREIFKLIETKSNFRFFYNEDFADLNKVLSINVKNKQLEEILGMVFSKSNVTYRVLENNLVVITPDGTLRNKISGRIIDAATGDPLPGVSVTVEGTSKGTVTDAQGRYTIDAADDNVLVFSFMGYLAQKVTPGGRAVIDIKLEQDTKKLDEIIVVGYGTTKKSDLTGSVVSLKAEDLEKTVVTNPTQMLAGRASGVQVMQTSAAPGGRVSIQVRGGNSISSSNEPLYVVDGFPMASLDANQLNPGDIASMEVLKDASATAIYGARGANGVVIISTKKGSQGTRITYDAYYGINKLSKKIPLIGAQDFMGLMNAKAAANGQPAVFSPDQMKKVLEEVGPQGTDWQQEILRTGQTQSHQISIATGSENTKVYLSGNYFNQKGIISNTDFKRYTGNLSVEQKVGERFKSGVNVRGYRTDAKKRGFDGSIVESNIMYNILRYDPTVPIRNADGSYGRSRLPKYGNNPLVYVNEPTDDESNIGFHADANASYEIIKGLSAKINAGYDYNSYTEGKYTPKTVPGSIGSADKRNNGNTRGLVEAFLNYDRSFGQQHRLGVLAGYSYQKDQFDELYGASSDFATDYYLYNNLNAGNTKTDLQSLRTESVLNSYFGRVNYAYKDRYLFTSTLRADGSSRFGKNNKFGYFPSASLAWRMSEEDFIKSLGVFSNLKVRTSYGLTGNDRINNYSSLARMDIYPVSTDGITASKGLAPANLLNPDLKWESTSQFDVGLDMGFFDNRLNVTADYYYKKTNDLLQNVPTSRVTGFNSVLLNSGTLENKGVELSIESVNTTGALKWNTAFNISYNKNKVISLGDRDKIIQGGNKPDGSAAYMDFSILRPGLALSSIYGYIWEGIIQAGEKYAPQPNSVPGDPKFRDVDGNGIIDANDRTVIGNGNPDFFFGLTNDFKYKNWDLTVFFQGSVGNDLYNVNRLVLEENRSYDALNFWRADKPSTEVPRNGYYSLTYGGYVNSHFVENASYLRCKNIVLGYTFPVKNWGKSIHSLRVYVNAQNLFTVTNYTGFDPEVGTDTTPTVTNGATSYQTGNLGRGKDFNAYPASRIFMAGVRLGF</sequence>
<dbReference type="Pfam" id="PF13715">
    <property type="entry name" value="CarbopepD_reg_2"/>
    <property type="match status" value="1"/>
</dbReference>
<keyword evidence="2 10" id="KW-0813">Transport</keyword>
<evidence type="ECO:0000256" key="11">
    <source>
        <dbReference type="RuleBase" id="RU003357"/>
    </source>
</evidence>
<dbReference type="Proteomes" id="UP001549749">
    <property type="component" value="Unassembled WGS sequence"/>
</dbReference>
<name>A0ABV2T7V2_9BACT</name>
<dbReference type="SMART" id="SM00965">
    <property type="entry name" value="STN"/>
    <property type="match status" value="1"/>
</dbReference>
<evidence type="ECO:0000256" key="2">
    <source>
        <dbReference type="ARBA" id="ARBA00022448"/>
    </source>
</evidence>
<evidence type="ECO:0000256" key="12">
    <source>
        <dbReference type="SAM" id="SignalP"/>
    </source>
</evidence>
<comment type="subcellular location">
    <subcellularLocation>
        <location evidence="1 10">Cell outer membrane</location>
        <topology evidence="1 10">Multi-pass membrane protein</topology>
    </subcellularLocation>
</comment>
<dbReference type="Gene3D" id="2.60.40.1120">
    <property type="entry name" value="Carboxypeptidase-like, regulatory domain"/>
    <property type="match status" value="1"/>
</dbReference>
<dbReference type="InterPro" id="IPR008969">
    <property type="entry name" value="CarboxyPept-like_regulatory"/>
</dbReference>
<keyword evidence="15" id="KW-1185">Reference proteome</keyword>
<feature type="chain" id="PRO_5046868802" evidence="12">
    <location>
        <begin position="22"/>
        <end position="1095"/>
    </location>
</feature>
<keyword evidence="8 10" id="KW-0472">Membrane</keyword>
<dbReference type="Pfam" id="PF00593">
    <property type="entry name" value="TonB_dep_Rec_b-barrel"/>
    <property type="match status" value="1"/>
</dbReference>
<keyword evidence="4" id="KW-0406">Ion transport</keyword>
<comment type="similarity">
    <text evidence="10 11">Belongs to the TonB-dependent receptor family.</text>
</comment>
<dbReference type="InterPro" id="IPR023997">
    <property type="entry name" value="TonB-dep_OMP_SusC/RagA_CS"/>
</dbReference>
<keyword evidence="6" id="KW-0408">Iron</keyword>
<evidence type="ECO:0000256" key="1">
    <source>
        <dbReference type="ARBA" id="ARBA00004571"/>
    </source>
</evidence>
<gene>
    <name evidence="14" type="ORF">ABR189_16915</name>
</gene>
<evidence type="ECO:0000256" key="5">
    <source>
        <dbReference type="ARBA" id="ARBA00022692"/>
    </source>
</evidence>
<dbReference type="Gene3D" id="2.40.170.20">
    <property type="entry name" value="TonB-dependent receptor, beta-barrel domain"/>
    <property type="match status" value="1"/>
</dbReference>
<evidence type="ECO:0000256" key="8">
    <source>
        <dbReference type="ARBA" id="ARBA00023136"/>
    </source>
</evidence>
<evidence type="ECO:0000256" key="10">
    <source>
        <dbReference type="PROSITE-ProRule" id="PRU01360"/>
    </source>
</evidence>
<dbReference type="SUPFAM" id="SSF49464">
    <property type="entry name" value="Carboxypeptidase regulatory domain-like"/>
    <property type="match status" value="1"/>
</dbReference>
<dbReference type="NCBIfam" id="TIGR04056">
    <property type="entry name" value="OMP_RagA_SusC"/>
    <property type="match status" value="1"/>
</dbReference>
<dbReference type="Gene3D" id="2.170.130.10">
    <property type="entry name" value="TonB-dependent receptor, plug domain"/>
    <property type="match status" value="1"/>
</dbReference>
<dbReference type="InterPro" id="IPR037066">
    <property type="entry name" value="Plug_dom_sf"/>
</dbReference>
<evidence type="ECO:0000313" key="15">
    <source>
        <dbReference type="Proteomes" id="UP001549749"/>
    </source>
</evidence>
<evidence type="ECO:0000256" key="7">
    <source>
        <dbReference type="ARBA" id="ARBA00023077"/>
    </source>
</evidence>
<proteinExistence type="inferred from homology"/>
<feature type="signal peptide" evidence="12">
    <location>
        <begin position="1"/>
        <end position="21"/>
    </location>
</feature>
<dbReference type="SUPFAM" id="SSF56935">
    <property type="entry name" value="Porins"/>
    <property type="match status" value="1"/>
</dbReference>
<accession>A0ABV2T7V2</accession>
<evidence type="ECO:0000256" key="9">
    <source>
        <dbReference type="ARBA" id="ARBA00023237"/>
    </source>
</evidence>
<keyword evidence="7 11" id="KW-0798">TonB box</keyword>
<dbReference type="Pfam" id="PF07715">
    <property type="entry name" value="Plug"/>
    <property type="match status" value="1"/>
</dbReference>
<evidence type="ECO:0000256" key="3">
    <source>
        <dbReference type="ARBA" id="ARBA00022452"/>
    </source>
</evidence>
<reference evidence="14 15" key="1">
    <citation type="submission" date="2024-06" db="EMBL/GenBank/DDBJ databases">
        <title>Chitinophaga defluvii sp. nov., isolated from municipal sewage.</title>
        <authorList>
            <person name="Zhang L."/>
        </authorList>
    </citation>
    <scope>NUCLEOTIDE SEQUENCE [LARGE SCALE GENOMIC DNA]</scope>
    <source>
        <strain evidence="14 15">H8</strain>
    </source>
</reference>
<dbReference type="InterPro" id="IPR011662">
    <property type="entry name" value="Secretin/TonB_short_N"/>
</dbReference>
<dbReference type="RefSeq" id="WP_354661637.1">
    <property type="nucleotide sequence ID" value="NZ_JBEXAC010000002.1"/>
</dbReference>
<evidence type="ECO:0000259" key="13">
    <source>
        <dbReference type="SMART" id="SM00965"/>
    </source>
</evidence>
<protein>
    <submittedName>
        <fullName evidence="14">TonB-dependent receptor</fullName>
    </submittedName>
</protein>
<evidence type="ECO:0000256" key="4">
    <source>
        <dbReference type="ARBA" id="ARBA00022496"/>
    </source>
</evidence>
<dbReference type="EMBL" id="JBEXAC010000002">
    <property type="protein sequence ID" value="MET6999071.1"/>
    <property type="molecule type" value="Genomic_DNA"/>
</dbReference>
<evidence type="ECO:0000313" key="14">
    <source>
        <dbReference type="EMBL" id="MET6999071.1"/>
    </source>
</evidence>
<dbReference type="InterPro" id="IPR023996">
    <property type="entry name" value="TonB-dep_OMP_SusC/RagA"/>
</dbReference>
<dbReference type="Pfam" id="PF07660">
    <property type="entry name" value="STN"/>
    <property type="match status" value="1"/>
</dbReference>
<keyword evidence="5 10" id="KW-0812">Transmembrane</keyword>
<dbReference type="InterPro" id="IPR039426">
    <property type="entry name" value="TonB-dep_rcpt-like"/>
</dbReference>
<keyword evidence="3 10" id="KW-1134">Transmembrane beta strand</keyword>
<evidence type="ECO:0000256" key="6">
    <source>
        <dbReference type="ARBA" id="ARBA00023004"/>
    </source>
</evidence>
<keyword evidence="4" id="KW-0410">Iron transport</keyword>
<dbReference type="InterPro" id="IPR012910">
    <property type="entry name" value="Plug_dom"/>
</dbReference>
<organism evidence="14 15">
    <name type="scientific">Chitinophaga defluvii</name>
    <dbReference type="NCBI Taxonomy" id="3163343"/>
    <lineage>
        <taxon>Bacteria</taxon>
        <taxon>Pseudomonadati</taxon>
        <taxon>Bacteroidota</taxon>
        <taxon>Chitinophagia</taxon>
        <taxon>Chitinophagales</taxon>
        <taxon>Chitinophagaceae</taxon>
        <taxon>Chitinophaga</taxon>
    </lineage>
</organism>
<comment type="caution">
    <text evidence="14">The sequence shown here is derived from an EMBL/GenBank/DDBJ whole genome shotgun (WGS) entry which is preliminary data.</text>
</comment>
<keyword evidence="9 10" id="KW-0998">Cell outer membrane</keyword>
<dbReference type="PROSITE" id="PS52016">
    <property type="entry name" value="TONB_DEPENDENT_REC_3"/>
    <property type="match status" value="1"/>
</dbReference>